<gene>
    <name evidence="6" type="ORF">FE263_00310</name>
</gene>
<dbReference type="InterPro" id="IPR036388">
    <property type="entry name" value="WH-like_DNA-bd_sf"/>
</dbReference>
<dbReference type="OrthoDB" id="9774011at2"/>
<comment type="similarity">
    <text evidence="1">Belongs to the LysR transcriptional regulatory family.</text>
</comment>
<evidence type="ECO:0000313" key="7">
    <source>
        <dbReference type="Proteomes" id="UP000305654"/>
    </source>
</evidence>
<evidence type="ECO:0000256" key="4">
    <source>
        <dbReference type="ARBA" id="ARBA00023163"/>
    </source>
</evidence>
<evidence type="ECO:0000256" key="2">
    <source>
        <dbReference type="ARBA" id="ARBA00023015"/>
    </source>
</evidence>
<dbReference type="Pfam" id="PF00126">
    <property type="entry name" value="HTH_1"/>
    <property type="match status" value="1"/>
</dbReference>
<dbReference type="Pfam" id="PF03466">
    <property type="entry name" value="LysR_substrate"/>
    <property type="match status" value="1"/>
</dbReference>
<evidence type="ECO:0000313" key="6">
    <source>
        <dbReference type="EMBL" id="TLU73721.1"/>
    </source>
</evidence>
<protein>
    <submittedName>
        <fullName evidence="6">LysR family transcriptional regulator</fullName>
    </submittedName>
</protein>
<dbReference type="PROSITE" id="PS50931">
    <property type="entry name" value="HTH_LYSR"/>
    <property type="match status" value="1"/>
</dbReference>
<accession>A0A5R9JDM5</accession>
<dbReference type="PRINTS" id="PR00039">
    <property type="entry name" value="HTHLYSR"/>
</dbReference>
<comment type="caution">
    <text evidence="6">The sequence shown here is derived from an EMBL/GenBank/DDBJ whole genome shotgun (WGS) entry which is preliminary data.</text>
</comment>
<dbReference type="GO" id="GO:0003700">
    <property type="term" value="F:DNA-binding transcription factor activity"/>
    <property type="evidence" value="ECO:0007669"/>
    <property type="project" value="InterPro"/>
</dbReference>
<dbReference type="InterPro" id="IPR050389">
    <property type="entry name" value="LysR-type_TF"/>
</dbReference>
<evidence type="ECO:0000259" key="5">
    <source>
        <dbReference type="PROSITE" id="PS50931"/>
    </source>
</evidence>
<reference evidence="6 7" key="1">
    <citation type="submission" date="2019-05" db="EMBL/GenBank/DDBJ databases">
        <authorList>
            <person name="Pankratov T."/>
            <person name="Grouzdev D."/>
        </authorList>
    </citation>
    <scope>NUCLEOTIDE SEQUENCE [LARGE SCALE GENOMIC DNA]</scope>
    <source>
        <strain evidence="6 7">KEBCLARHB70R</strain>
    </source>
</reference>
<evidence type="ECO:0000256" key="1">
    <source>
        <dbReference type="ARBA" id="ARBA00009437"/>
    </source>
</evidence>
<keyword evidence="4" id="KW-0804">Transcription</keyword>
<dbReference type="InterPro" id="IPR000847">
    <property type="entry name" value="LysR_HTH_N"/>
</dbReference>
<dbReference type="Proteomes" id="UP000305654">
    <property type="component" value="Unassembled WGS sequence"/>
</dbReference>
<keyword evidence="7" id="KW-1185">Reference proteome</keyword>
<dbReference type="InterPro" id="IPR037402">
    <property type="entry name" value="YidZ_PBP2"/>
</dbReference>
<evidence type="ECO:0000256" key="3">
    <source>
        <dbReference type="ARBA" id="ARBA00023125"/>
    </source>
</evidence>
<dbReference type="CDD" id="cd08417">
    <property type="entry name" value="PBP2_Nitroaromatics_like"/>
    <property type="match status" value="1"/>
</dbReference>
<dbReference type="SUPFAM" id="SSF53850">
    <property type="entry name" value="Periplasmic binding protein-like II"/>
    <property type="match status" value="1"/>
</dbReference>
<dbReference type="GO" id="GO:0003677">
    <property type="term" value="F:DNA binding"/>
    <property type="evidence" value="ECO:0007669"/>
    <property type="project" value="UniProtKB-KW"/>
</dbReference>
<feature type="domain" description="HTH lysR-type" evidence="5">
    <location>
        <begin position="19"/>
        <end position="77"/>
    </location>
</feature>
<dbReference type="Gene3D" id="1.10.10.10">
    <property type="entry name" value="Winged helix-like DNA-binding domain superfamily/Winged helix DNA-binding domain"/>
    <property type="match status" value="1"/>
</dbReference>
<keyword evidence="3" id="KW-0238">DNA-binding</keyword>
<dbReference type="PANTHER" id="PTHR30118">
    <property type="entry name" value="HTH-TYPE TRANSCRIPTIONAL REGULATOR LEUO-RELATED"/>
    <property type="match status" value="1"/>
</dbReference>
<organism evidence="6 7">
    <name type="scientific">Lichenicoccus roseus</name>
    <dbReference type="NCBI Taxonomy" id="2683649"/>
    <lineage>
        <taxon>Bacteria</taxon>
        <taxon>Pseudomonadati</taxon>
        <taxon>Pseudomonadota</taxon>
        <taxon>Alphaproteobacteria</taxon>
        <taxon>Acetobacterales</taxon>
        <taxon>Acetobacteraceae</taxon>
        <taxon>Lichenicoccus</taxon>
    </lineage>
</organism>
<dbReference type="PANTHER" id="PTHR30118:SF6">
    <property type="entry name" value="HTH-TYPE TRANSCRIPTIONAL REGULATOR LEUO"/>
    <property type="match status" value="1"/>
</dbReference>
<dbReference type="Gene3D" id="3.40.190.10">
    <property type="entry name" value="Periplasmic binding protein-like II"/>
    <property type="match status" value="2"/>
</dbReference>
<dbReference type="EMBL" id="VCDI01000001">
    <property type="protein sequence ID" value="TLU73721.1"/>
    <property type="molecule type" value="Genomic_DNA"/>
</dbReference>
<proteinExistence type="inferred from homology"/>
<dbReference type="InterPro" id="IPR005119">
    <property type="entry name" value="LysR_subst-bd"/>
</dbReference>
<keyword evidence="2" id="KW-0805">Transcription regulation</keyword>
<sequence>MPAPMMPAPPAPATLADADLGLLLALEALLHENNVTRAAIRLGLSQPALSARLNRLRHLFDDPLFVPASTGRGMVPTPRALELRDRLTDALGLLRGMLQTPDAFDPAASRRTFVLAMQEQPAAVLAPGLAASVLAEAPSVRLAFVYPKPEIVDLLEDGSVDLLVAPSEQGSGTLVGRALFESEFLTAQRKGHPRGSGPLDLDAFCALDHLVVSTAGAGFGSLVDRTLAGLGRSRRVALSIQSYGLAPLIVAQSDCICTLPSRLLRRHAGDLELFEPPLQLPRSQLVALWHARNQEEQGHAWLRDLLYRIAGATA</sequence>
<name>A0A5R9JDM5_9PROT</name>
<dbReference type="AlphaFoldDB" id="A0A5R9JDM5"/>
<dbReference type="SUPFAM" id="SSF46785">
    <property type="entry name" value="Winged helix' DNA-binding domain"/>
    <property type="match status" value="1"/>
</dbReference>
<dbReference type="InterPro" id="IPR036390">
    <property type="entry name" value="WH_DNA-bd_sf"/>
</dbReference>